<dbReference type="RefSeq" id="XP_015265423.1">
    <property type="nucleotide sequence ID" value="XM_015409937.1"/>
</dbReference>
<evidence type="ECO:0000256" key="2">
    <source>
        <dbReference type="ARBA" id="ARBA00022794"/>
    </source>
</evidence>
<keyword evidence="3" id="KW-0805">Transcription regulation</keyword>
<evidence type="ECO:0000256" key="5">
    <source>
        <dbReference type="ARBA" id="ARBA00023159"/>
    </source>
</evidence>
<feature type="region of interest" description="Disordered" evidence="10">
    <location>
        <begin position="1"/>
        <end position="118"/>
    </location>
</feature>
<dbReference type="InterPro" id="IPR001766">
    <property type="entry name" value="Fork_head_dom"/>
</dbReference>
<evidence type="ECO:0000256" key="9">
    <source>
        <dbReference type="PROSITE-ProRule" id="PRU00089"/>
    </source>
</evidence>
<dbReference type="InterPro" id="IPR030456">
    <property type="entry name" value="TF_fork_head_CS_2"/>
</dbReference>
<comment type="similarity">
    <text evidence="8">Belongs to the FOXJ1 family.</text>
</comment>
<feature type="region of interest" description="Disordered" evidence="10">
    <location>
        <begin position="220"/>
        <end position="259"/>
    </location>
</feature>
<dbReference type="SUPFAM" id="SSF46785">
    <property type="entry name" value="Winged helix' DNA-binding domain"/>
    <property type="match status" value="1"/>
</dbReference>
<gene>
    <name evidence="13" type="primary">LOC107109329</name>
</gene>
<dbReference type="Gene3D" id="1.10.10.10">
    <property type="entry name" value="Winged helix-like DNA-binding domain superfamily/Winged helix DNA-binding domain"/>
    <property type="match status" value="1"/>
</dbReference>
<dbReference type="InterPro" id="IPR018122">
    <property type="entry name" value="TF_fork_head_CS_1"/>
</dbReference>
<dbReference type="GeneID" id="107109329"/>
<evidence type="ECO:0000256" key="3">
    <source>
        <dbReference type="ARBA" id="ARBA00023015"/>
    </source>
</evidence>
<protein>
    <submittedName>
        <fullName evidence="13">Forkhead box protein J1.2-like</fullName>
    </submittedName>
</protein>
<dbReference type="InterPro" id="IPR047513">
    <property type="entry name" value="FOXJ1"/>
</dbReference>
<keyword evidence="2" id="KW-0970">Cilium biogenesis/degradation</keyword>
<name>A0ABM1JVD6_GEKJA</name>
<dbReference type="PROSITE" id="PS00658">
    <property type="entry name" value="FORK_HEAD_2"/>
    <property type="match status" value="1"/>
</dbReference>
<evidence type="ECO:0000313" key="12">
    <source>
        <dbReference type="Proteomes" id="UP000694871"/>
    </source>
</evidence>
<evidence type="ECO:0000256" key="4">
    <source>
        <dbReference type="ARBA" id="ARBA00023125"/>
    </source>
</evidence>
<keyword evidence="7 9" id="KW-0539">Nucleus</keyword>
<evidence type="ECO:0000256" key="1">
    <source>
        <dbReference type="ARBA" id="ARBA00004123"/>
    </source>
</evidence>
<dbReference type="PANTHER" id="PTHR46805:SF1">
    <property type="entry name" value="FORKHEAD BOX PROTEIN J1"/>
    <property type="match status" value="1"/>
</dbReference>
<evidence type="ECO:0000259" key="11">
    <source>
        <dbReference type="PROSITE" id="PS50039"/>
    </source>
</evidence>
<dbReference type="PROSITE" id="PS00657">
    <property type="entry name" value="FORK_HEAD_1"/>
    <property type="match status" value="1"/>
</dbReference>
<dbReference type="CDD" id="cd20023">
    <property type="entry name" value="FH_FOXJ1"/>
    <property type="match status" value="1"/>
</dbReference>
<keyword evidence="6" id="KW-0804">Transcription</keyword>
<keyword evidence="4 9" id="KW-0238">DNA-binding</keyword>
<dbReference type="SMART" id="SM00339">
    <property type="entry name" value="FH"/>
    <property type="match status" value="1"/>
</dbReference>
<dbReference type="Proteomes" id="UP000694871">
    <property type="component" value="Unplaced"/>
</dbReference>
<evidence type="ECO:0000256" key="10">
    <source>
        <dbReference type="SAM" id="MobiDB-lite"/>
    </source>
</evidence>
<dbReference type="PANTHER" id="PTHR46805">
    <property type="entry name" value="FORKHEAD BOX PROTEIN J1"/>
    <property type="match status" value="1"/>
</dbReference>
<evidence type="ECO:0000256" key="8">
    <source>
        <dbReference type="ARBA" id="ARBA00034770"/>
    </source>
</evidence>
<sequence>MATRRLPVAVRRKEAQRDRRAWEDCEGAPGAPDDSLTNLQWLQEFSFLPAADPEAPSASGHLGGPPRVPPQGSSYGPASPPAGDTAAKGLPPSMGRPTASGTSSPQPPAPEGADYKTDARVKPPYSYATLICMAMRASREAKLTLAAIYAWITENFSYYRQAEPGWQNSIRHNLSLNKCFRKVPRGKGEPGKGGFWQIDPQYADTLLGGAFPRKRMPALHARHGSCRRERGDGPPLQAGRATGGRTPSSPTAEPPGETAILPATLSWDPGLEETLDTDASEDLELRTALGALAPAEDLPPLSRHLPLCALSRRGPPRPETPPADEALLLRPPEPLTEPWEEEVGAEPALGAAWGLEEEEDPCFAQSFLVEVQPWEG</sequence>
<organism evidence="12 13">
    <name type="scientific">Gekko japonicus</name>
    <name type="common">Schlegel's Japanese gecko</name>
    <dbReference type="NCBI Taxonomy" id="146911"/>
    <lineage>
        <taxon>Eukaryota</taxon>
        <taxon>Metazoa</taxon>
        <taxon>Chordata</taxon>
        <taxon>Craniata</taxon>
        <taxon>Vertebrata</taxon>
        <taxon>Euteleostomi</taxon>
        <taxon>Lepidosauria</taxon>
        <taxon>Squamata</taxon>
        <taxon>Bifurcata</taxon>
        <taxon>Gekkota</taxon>
        <taxon>Gekkonidae</taxon>
        <taxon>Gekkoninae</taxon>
        <taxon>Gekko</taxon>
    </lineage>
</organism>
<dbReference type="PROSITE" id="PS50039">
    <property type="entry name" value="FORK_HEAD_3"/>
    <property type="match status" value="1"/>
</dbReference>
<dbReference type="Pfam" id="PF00250">
    <property type="entry name" value="Forkhead"/>
    <property type="match status" value="1"/>
</dbReference>
<accession>A0ABM1JVD6</accession>
<dbReference type="InterPro" id="IPR047512">
    <property type="entry name" value="FH_FOXJ1"/>
</dbReference>
<keyword evidence="5" id="KW-0010">Activator</keyword>
<feature type="domain" description="Fork-head" evidence="11">
    <location>
        <begin position="122"/>
        <end position="216"/>
    </location>
</feature>
<dbReference type="InterPro" id="IPR036390">
    <property type="entry name" value="WH_DNA-bd_sf"/>
</dbReference>
<feature type="compositionally biased region" description="Basic and acidic residues" evidence="10">
    <location>
        <begin position="11"/>
        <end position="23"/>
    </location>
</feature>
<proteinExistence type="inferred from homology"/>
<dbReference type="InterPro" id="IPR036388">
    <property type="entry name" value="WH-like_DNA-bd_sf"/>
</dbReference>
<evidence type="ECO:0000313" key="13">
    <source>
        <dbReference type="RefSeq" id="XP_015265423.1"/>
    </source>
</evidence>
<feature type="DNA-binding region" description="Fork-head" evidence="9">
    <location>
        <begin position="122"/>
        <end position="216"/>
    </location>
</feature>
<evidence type="ECO:0000256" key="6">
    <source>
        <dbReference type="ARBA" id="ARBA00023163"/>
    </source>
</evidence>
<comment type="subcellular location">
    <subcellularLocation>
        <location evidence="1 9">Nucleus</location>
    </subcellularLocation>
</comment>
<dbReference type="PRINTS" id="PR00053">
    <property type="entry name" value="FORKHEAD"/>
</dbReference>
<reference evidence="13" key="1">
    <citation type="submission" date="2025-08" db="UniProtKB">
        <authorList>
            <consortium name="RefSeq"/>
        </authorList>
    </citation>
    <scope>IDENTIFICATION</scope>
</reference>
<evidence type="ECO:0000256" key="7">
    <source>
        <dbReference type="ARBA" id="ARBA00023242"/>
    </source>
</evidence>
<keyword evidence="12" id="KW-1185">Reference proteome</keyword>